<organism evidence="3 4">
    <name type="scientific">Drosophila kikkawai</name>
    <name type="common">Fruit fly</name>
    <dbReference type="NCBI Taxonomy" id="30033"/>
    <lineage>
        <taxon>Eukaryota</taxon>
        <taxon>Metazoa</taxon>
        <taxon>Ecdysozoa</taxon>
        <taxon>Arthropoda</taxon>
        <taxon>Hexapoda</taxon>
        <taxon>Insecta</taxon>
        <taxon>Pterygota</taxon>
        <taxon>Neoptera</taxon>
        <taxon>Endopterygota</taxon>
        <taxon>Diptera</taxon>
        <taxon>Brachycera</taxon>
        <taxon>Muscomorpha</taxon>
        <taxon>Ephydroidea</taxon>
        <taxon>Drosophilidae</taxon>
        <taxon>Drosophila</taxon>
        <taxon>Sophophora</taxon>
    </lineage>
</organism>
<dbReference type="InterPro" id="IPR050373">
    <property type="entry name" value="Fibrinogen_C-term_domain"/>
</dbReference>
<dbReference type="RefSeq" id="XP_070139423.1">
    <property type="nucleotide sequence ID" value="XM_070283322.1"/>
</dbReference>
<dbReference type="PANTHER" id="PTHR19143:SF458">
    <property type="entry name" value="FIBRINOGEN C-TERMINAL DOMAIN-CONTAINING PROTEIN-RELATED"/>
    <property type="match status" value="1"/>
</dbReference>
<dbReference type="PROSITE" id="PS51406">
    <property type="entry name" value="FIBRINOGEN_C_2"/>
    <property type="match status" value="1"/>
</dbReference>
<evidence type="ECO:0000313" key="3">
    <source>
        <dbReference type="Proteomes" id="UP001652661"/>
    </source>
</evidence>
<dbReference type="PANTHER" id="PTHR19143">
    <property type="entry name" value="FIBRINOGEN/TENASCIN/ANGIOPOEITIN"/>
    <property type="match status" value="1"/>
</dbReference>
<dbReference type="InterPro" id="IPR002181">
    <property type="entry name" value="Fibrinogen_a/b/g_C_dom"/>
</dbReference>
<dbReference type="GeneID" id="138927912"/>
<gene>
    <name evidence="4" type="primary">LOC138927912</name>
</gene>
<reference evidence="3" key="1">
    <citation type="submission" date="2025-05" db="UniProtKB">
        <authorList>
            <consortium name="RefSeq"/>
        </authorList>
    </citation>
    <scope>NUCLEOTIDE SEQUENCE [LARGE SCALE GENOMIC DNA]</scope>
    <source>
        <strain evidence="3">14028-0561.14</strain>
    </source>
</reference>
<accession>A0ABM4G9N1</accession>
<dbReference type="SUPFAM" id="SSF56496">
    <property type="entry name" value="Fibrinogen C-terminal domain-like"/>
    <property type="match status" value="1"/>
</dbReference>
<evidence type="ECO:0000256" key="1">
    <source>
        <dbReference type="SAM" id="SignalP"/>
    </source>
</evidence>
<dbReference type="InterPro" id="IPR014716">
    <property type="entry name" value="Fibrinogen_a/b/g_C_1"/>
</dbReference>
<dbReference type="Gene3D" id="3.90.215.10">
    <property type="entry name" value="Gamma Fibrinogen, chain A, domain 1"/>
    <property type="match status" value="1"/>
</dbReference>
<dbReference type="CDD" id="cd00087">
    <property type="entry name" value="FReD"/>
    <property type="match status" value="1"/>
</dbReference>
<evidence type="ECO:0000313" key="4">
    <source>
        <dbReference type="RefSeq" id="XP_070139423.1"/>
    </source>
</evidence>
<dbReference type="Pfam" id="PF00147">
    <property type="entry name" value="Fibrinogen_C"/>
    <property type="match status" value="1"/>
</dbReference>
<dbReference type="Proteomes" id="UP001652661">
    <property type="component" value="Chromosome 2L"/>
</dbReference>
<feature type="domain" description="Fibrinogen C-terminal" evidence="2">
    <location>
        <begin position="89"/>
        <end position="303"/>
    </location>
</feature>
<proteinExistence type="predicted"/>
<dbReference type="SMART" id="SM00186">
    <property type="entry name" value="FBG"/>
    <property type="match status" value="1"/>
</dbReference>
<feature type="chain" id="PRO_5045082459" evidence="1">
    <location>
        <begin position="19"/>
        <end position="307"/>
    </location>
</feature>
<sequence>MWRFGILLCLLIAPSSEGKDKREVCTLLMMCDKIDEVKSEVVSVREEQQNQKLISENQTLILENQADILRQQTQILELQTQILQGLTLSETKSYPSSCADVSKETKLLIRLPEYSEDPFEVACDQRRHGGGWMIILRRNDGRQDFYRGWEDYKRGFGDLASEFFLGLDKIHAMTNDQIQELLVLLEDHDGVKAYELYDDFRVGPESNNYTLESLGFASGNAGDSLAHQLGMMFSTKDRNNDLKTDGVACAERYTGAWWYEKCHRSNLCGTYGDNTKGKGVTWYSFRGQDYSLKRAVMMIRPRTAALN</sequence>
<name>A0ABM4G9N1_DROKI</name>
<keyword evidence="3" id="KW-1185">Reference proteome</keyword>
<protein>
    <submittedName>
        <fullName evidence="4">Ryncolin-4-like isoform X1</fullName>
    </submittedName>
</protein>
<dbReference type="InterPro" id="IPR036056">
    <property type="entry name" value="Fibrinogen-like_C"/>
</dbReference>
<feature type="signal peptide" evidence="1">
    <location>
        <begin position="1"/>
        <end position="18"/>
    </location>
</feature>
<reference evidence="4" key="2">
    <citation type="submission" date="2025-08" db="UniProtKB">
        <authorList>
            <consortium name="RefSeq"/>
        </authorList>
    </citation>
    <scope>IDENTIFICATION</scope>
    <source>
        <strain evidence="4">14028-0561.14</strain>
        <tissue evidence="4">Whole fly</tissue>
    </source>
</reference>
<evidence type="ECO:0000259" key="2">
    <source>
        <dbReference type="PROSITE" id="PS51406"/>
    </source>
</evidence>
<keyword evidence="1" id="KW-0732">Signal</keyword>